<name>A0A160T5F1_9CHLR</name>
<evidence type="ECO:0000313" key="14">
    <source>
        <dbReference type="Proteomes" id="UP000215027"/>
    </source>
</evidence>
<evidence type="ECO:0000256" key="5">
    <source>
        <dbReference type="ARBA" id="ARBA00023141"/>
    </source>
</evidence>
<sequence>MSGDKTVVAFQGEQGAYSEQAIRQHFGPGVTTLPCRTFLAITDALQDGRAHYGMLPVENSLAGTVIAAYDLLIDYDLHVQAEVILRVEHCLMAPPGTTLAEVRRVRSHTQALMQCETTLRRMGLEPVEYYDTAGAARDLAAEPQPGTAAIASALAAETYGLDVLVAHLEDQDINFTRFFVLGLDAPARRDPSKTSIILTTRHVPGALYAALGELARRDINMTKIESRPRRNRPWHYLFYVDFEGHEEDEPVRGALLGILKHASFLKVLGSYPAATAAPGVPRSGDATTTRP</sequence>
<dbReference type="Pfam" id="PF01842">
    <property type="entry name" value="ACT"/>
    <property type="match status" value="1"/>
</dbReference>
<gene>
    <name evidence="10" type="primary">pheA</name>
    <name evidence="13" type="ORF">CFX0092_A2052</name>
</gene>
<dbReference type="PROSITE" id="PS51671">
    <property type="entry name" value="ACT"/>
    <property type="match status" value="1"/>
</dbReference>
<feature type="domain" description="ACT" evidence="12">
    <location>
        <begin position="195"/>
        <end position="272"/>
    </location>
</feature>
<dbReference type="FunFam" id="3.30.70.260:FF:000012">
    <property type="entry name" value="Prephenate dehydratase"/>
    <property type="match status" value="1"/>
</dbReference>
<feature type="site" description="Essential for prephenate dehydratase activity" evidence="9">
    <location>
        <position position="176"/>
    </location>
</feature>
<feature type="domain" description="Prephenate dehydratase" evidence="11">
    <location>
        <begin position="7"/>
        <end position="183"/>
    </location>
</feature>
<dbReference type="Pfam" id="PF00800">
    <property type="entry name" value="PDT"/>
    <property type="match status" value="1"/>
</dbReference>
<dbReference type="PANTHER" id="PTHR21022">
    <property type="entry name" value="PREPHENATE DEHYDRATASE P PROTEIN"/>
    <property type="match status" value="1"/>
</dbReference>
<evidence type="ECO:0000256" key="1">
    <source>
        <dbReference type="ARBA" id="ARBA00004741"/>
    </source>
</evidence>
<dbReference type="GO" id="GO:0009094">
    <property type="term" value="P:L-phenylalanine biosynthetic process"/>
    <property type="evidence" value="ECO:0007669"/>
    <property type="project" value="UniProtKB-UniPathway"/>
</dbReference>
<comment type="catalytic activity">
    <reaction evidence="8 10">
        <text>prephenate + H(+) = 3-phenylpyruvate + CO2 + H2O</text>
        <dbReference type="Rhea" id="RHEA:21648"/>
        <dbReference type="ChEBI" id="CHEBI:15377"/>
        <dbReference type="ChEBI" id="CHEBI:15378"/>
        <dbReference type="ChEBI" id="CHEBI:16526"/>
        <dbReference type="ChEBI" id="CHEBI:18005"/>
        <dbReference type="ChEBI" id="CHEBI:29934"/>
        <dbReference type="EC" id="4.2.1.51"/>
    </reaction>
</comment>
<evidence type="ECO:0000256" key="4">
    <source>
        <dbReference type="ARBA" id="ARBA00022605"/>
    </source>
</evidence>
<accession>A0A160T5F1</accession>
<dbReference type="InterPro" id="IPR018528">
    <property type="entry name" value="Preph_deHydtase_CS"/>
</dbReference>
<evidence type="ECO:0000256" key="10">
    <source>
        <dbReference type="RuleBase" id="RU361254"/>
    </source>
</evidence>
<dbReference type="CDD" id="cd13631">
    <property type="entry name" value="PBP2_Ct-PDT_like"/>
    <property type="match status" value="1"/>
</dbReference>
<reference evidence="13" key="1">
    <citation type="submission" date="2016-01" db="EMBL/GenBank/DDBJ databases">
        <authorList>
            <person name="Mcilroy J.S."/>
            <person name="Karst M S."/>
            <person name="Albertsen M."/>
        </authorList>
    </citation>
    <scope>NUCLEOTIDE SEQUENCE</scope>
    <source>
        <strain evidence="13">Cfx-K</strain>
    </source>
</reference>
<dbReference type="UniPathway" id="UPA00121">
    <property type="reaction ID" value="UER00345"/>
</dbReference>
<evidence type="ECO:0000256" key="7">
    <source>
        <dbReference type="ARBA" id="ARBA00023239"/>
    </source>
</evidence>
<evidence type="ECO:0000256" key="9">
    <source>
        <dbReference type="PIRSR" id="PIRSR001500-2"/>
    </source>
</evidence>
<dbReference type="PIRSF" id="PIRSF001500">
    <property type="entry name" value="Chor_mut_pdt_Ppr"/>
    <property type="match status" value="1"/>
</dbReference>
<dbReference type="GO" id="GO:0004664">
    <property type="term" value="F:prephenate dehydratase activity"/>
    <property type="evidence" value="ECO:0007669"/>
    <property type="project" value="UniProtKB-UniRule"/>
</dbReference>
<dbReference type="KEGG" id="pbf:CFX0092_A2052"/>
<evidence type="ECO:0000259" key="12">
    <source>
        <dbReference type="PROSITE" id="PS51671"/>
    </source>
</evidence>
<evidence type="ECO:0000256" key="8">
    <source>
        <dbReference type="ARBA" id="ARBA00047848"/>
    </source>
</evidence>
<dbReference type="Gene3D" id="3.30.70.260">
    <property type="match status" value="1"/>
</dbReference>
<dbReference type="InterPro" id="IPR002912">
    <property type="entry name" value="ACT_dom"/>
</dbReference>
<dbReference type="PANTHER" id="PTHR21022:SF19">
    <property type="entry name" value="PREPHENATE DEHYDRATASE-RELATED"/>
    <property type="match status" value="1"/>
</dbReference>
<dbReference type="InterPro" id="IPR045865">
    <property type="entry name" value="ACT-like_dom_sf"/>
</dbReference>
<dbReference type="EC" id="4.2.1.51" evidence="2 10"/>
<evidence type="ECO:0000256" key="6">
    <source>
        <dbReference type="ARBA" id="ARBA00023222"/>
    </source>
</evidence>
<dbReference type="PROSITE" id="PS51171">
    <property type="entry name" value="PREPHENATE_DEHYDR_3"/>
    <property type="match status" value="1"/>
</dbReference>
<dbReference type="AlphaFoldDB" id="A0A160T5F1"/>
<dbReference type="NCBIfam" id="NF008865">
    <property type="entry name" value="PRK11898.1"/>
    <property type="match status" value="1"/>
</dbReference>
<comment type="pathway">
    <text evidence="1 10">Amino-acid biosynthesis; L-phenylalanine biosynthesis; phenylpyruvate from prephenate: step 1/1.</text>
</comment>
<proteinExistence type="predicted"/>
<dbReference type="SUPFAM" id="SSF53850">
    <property type="entry name" value="Periplasmic binding protein-like II"/>
    <property type="match status" value="1"/>
</dbReference>
<dbReference type="GO" id="GO:0005737">
    <property type="term" value="C:cytoplasm"/>
    <property type="evidence" value="ECO:0007669"/>
    <property type="project" value="TreeGrafter"/>
</dbReference>
<dbReference type="SUPFAM" id="SSF55021">
    <property type="entry name" value="ACT-like"/>
    <property type="match status" value="1"/>
</dbReference>
<evidence type="ECO:0000256" key="3">
    <source>
        <dbReference type="ARBA" id="ARBA00021872"/>
    </source>
</evidence>
<keyword evidence="7 10" id="KW-0456">Lyase</keyword>
<dbReference type="RefSeq" id="WP_095043346.1">
    <property type="nucleotide sequence ID" value="NZ_LN890655.1"/>
</dbReference>
<keyword evidence="6 10" id="KW-0584">Phenylalanine biosynthesis</keyword>
<protein>
    <recommendedName>
        <fullName evidence="3 10">Prephenate dehydratase</fullName>
        <shortName evidence="10">PDT</shortName>
        <ecNumber evidence="2 10">4.2.1.51</ecNumber>
    </recommendedName>
</protein>
<evidence type="ECO:0000313" key="13">
    <source>
        <dbReference type="EMBL" id="CUS03930.2"/>
    </source>
</evidence>
<organism evidence="13 14">
    <name type="scientific">Candidatus Promineifilum breve</name>
    <dbReference type="NCBI Taxonomy" id="1806508"/>
    <lineage>
        <taxon>Bacteria</taxon>
        <taxon>Bacillati</taxon>
        <taxon>Chloroflexota</taxon>
        <taxon>Ardenticatenia</taxon>
        <taxon>Candidatus Promineifilales</taxon>
        <taxon>Candidatus Promineifilaceae</taxon>
        <taxon>Candidatus Promineifilum</taxon>
    </lineage>
</organism>
<dbReference type="Gene3D" id="3.40.190.10">
    <property type="entry name" value="Periplasmic binding protein-like II"/>
    <property type="match status" value="2"/>
</dbReference>
<dbReference type="InterPro" id="IPR008242">
    <property type="entry name" value="Chor_mutase/pphenate_deHydtase"/>
</dbReference>
<dbReference type="OrthoDB" id="9802281at2"/>
<dbReference type="InterPro" id="IPR001086">
    <property type="entry name" value="Preph_deHydtase"/>
</dbReference>
<dbReference type="EMBL" id="LN890655">
    <property type="protein sequence ID" value="CUS03930.2"/>
    <property type="molecule type" value="Genomic_DNA"/>
</dbReference>
<keyword evidence="14" id="KW-1185">Reference proteome</keyword>
<evidence type="ECO:0000259" key="11">
    <source>
        <dbReference type="PROSITE" id="PS51171"/>
    </source>
</evidence>
<dbReference type="PROSITE" id="PS00858">
    <property type="entry name" value="PREPHENATE_DEHYDR_2"/>
    <property type="match status" value="1"/>
</dbReference>
<evidence type="ECO:0000256" key="2">
    <source>
        <dbReference type="ARBA" id="ARBA00013147"/>
    </source>
</evidence>
<dbReference type="Proteomes" id="UP000215027">
    <property type="component" value="Chromosome I"/>
</dbReference>
<keyword evidence="5 10" id="KW-0057">Aromatic amino acid biosynthesis</keyword>
<dbReference type="CDD" id="cd04905">
    <property type="entry name" value="ACT_CM-PDT"/>
    <property type="match status" value="1"/>
</dbReference>
<keyword evidence="4 10" id="KW-0028">Amino-acid biosynthesis</keyword>